<accession>A0A2T1DJK9</accession>
<evidence type="ECO:0000313" key="1">
    <source>
        <dbReference type="EMBL" id="PSB20645.1"/>
    </source>
</evidence>
<reference evidence="1 2" key="2">
    <citation type="submission" date="2018-03" db="EMBL/GenBank/DDBJ databases">
        <title>The ancient ancestry and fast evolution of plastids.</title>
        <authorList>
            <person name="Moore K.R."/>
            <person name="Magnabosco C."/>
            <person name="Momper L."/>
            <person name="Gold D.A."/>
            <person name="Bosak T."/>
            <person name="Fournier G.P."/>
        </authorList>
    </citation>
    <scope>NUCLEOTIDE SEQUENCE [LARGE SCALE GENOMIC DNA]</scope>
    <source>
        <strain evidence="1 2">ULC007</strain>
    </source>
</reference>
<dbReference type="RefSeq" id="WP_073070112.1">
    <property type="nucleotide sequence ID" value="NZ_MPPI01000005.1"/>
</dbReference>
<dbReference type="AlphaFoldDB" id="A0A2T1DJK9"/>
<evidence type="ECO:0008006" key="3">
    <source>
        <dbReference type="Google" id="ProtNLM"/>
    </source>
</evidence>
<name>A0A2T1DJK9_9CYAN</name>
<dbReference type="EMBL" id="PVWG01000005">
    <property type="protein sequence ID" value="PSB20645.1"/>
    <property type="molecule type" value="Genomic_DNA"/>
</dbReference>
<reference evidence="1 2" key="1">
    <citation type="submission" date="2018-02" db="EMBL/GenBank/DDBJ databases">
        <authorList>
            <person name="Cohen D.B."/>
            <person name="Kent A.D."/>
        </authorList>
    </citation>
    <scope>NUCLEOTIDE SEQUENCE [LARGE SCALE GENOMIC DNA]</scope>
    <source>
        <strain evidence="1 2">ULC007</strain>
    </source>
</reference>
<dbReference type="OrthoDB" id="487705at2"/>
<dbReference type="STRING" id="1920490.GCA_001895925_02681"/>
<sequence length="91" mass="10872">MEPIPLPSHIHYELLLQLLERQTMFAVSQKTQQREQVHQLIITLRKAYSQQKHLEENCERNRLDIEYRWSLNSLEAPPNVEKTAKPQEPKI</sequence>
<comment type="caution">
    <text evidence="1">The sequence shown here is derived from an EMBL/GenBank/DDBJ whole genome shotgun (WGS) entry which is preliminary data.</text>
</comment>
<dbReference type="Pfam" id="PF17275">
    <property type="entry name" value="DUF5340"/>
    <property type="match status" value="1"/>
</dbReference>
<evidence type="ECO:0000313" key="2">
    <source>
        <dbReference type="Proteomes" id="UP000238634"/>
    </source>
</evidence>
<dbReference type="Proteomes" id="UP000238634">
    <property type="component" value="Unassembled WGS sequence"/>
</dbReference>
<gene>
    <name evidence="1" type="ORF">C7B65_06995</name>
</gene>
<keyword evidence="2" id="KW-1185">Reference proteome</keyword>
<dbReference type="InterPro" id="IPR035228">
    <property type="entry name" value="DUF5340"/>
</dbReference>
<proteinExistence type="predicted"/>
<organism evidence="1 2">
    <name type="scientific">Phormidesmis priestleyi ULC007</name>
    <dbReference type="NCBI Taxonomy" id="1920490"/>
    <lineage>
        <taxon>Bacteria</taxon>
        <taxon>Bacillati</taxon>
        <taxon>Cyanobacteriota</taxon>
        <taxon>Cyanophyceae</taxon>
        <taxon>Leptolyngbyales</taxon>
        <taxon>Leptolyngbyaceae</taxon>
        <taxon>Phormidesmis</taxon>
    </lineage>
</organism>
<protein>
    <recommendedName>
        <fullName evidence="3">DUF5340 domain-containing protein</fullName>
    </recommendedName>
</protein>